<feature type="domain" description="D-alanyl-D-alanine carboxypeptidase-like core" evidence="2">
    <location>
        <begin position="185"/>
        <end position="308"/>
    </location>
</feature>
<dbReference type="Pfam" id="PF02557">
    <property type="entry name" value="VanY"/>
    <property type="match status" value="1"/>
</dbReference>
<reference evidence="3 4" key="1">
    <citation type="submission" date="2016-02" db="EMBL/GenBank/DDBJ databases">
        <title>Comparison of Clostridium stercorarium subspecies using comparative genomics and transcriptomics.</title>
        <authorList>
            <person name="Schellenberg J."/>
            <person name="Thallinger G."/>
            <person name="Levin D.B."/>
            <person name="Zhang X."/>
            <person name="Alvare G."/>
            <person name="Fristensky B."/>
            <person name="Sparling R."/>
        </authorList>
    </citation>
    <scope>NUCLEOTIDE SEQUENCE [LARGE SCALE GENOMIC DNA]</scope>
    <source>
        <strain evidence="3 4">DSM 2910</strain>
    </source>
</reference>
<dbReference type="PANTHER" id="PTHR34385:SF1">
    <property type="entry name" value="PEPTIDOGLYCAN L-ALANYL-D-GLUTAMATE ENDOPEPTIDASE CWLK"/>
    <property type="match status" value="1"/>
</dbReference>
<dbReference type="PANTHER" id="PTHR34385">
    <property type="entry name" value="D-ALANYL-D-ALANINE CARBOXYPEPTIDASE"/>
    <property type="match status" value="1"/>
</dbReference>
<dbReference type="InterPro" id="IPR058193">
    <property type="entry name" value="VanY/YodJ_core_dom"/>
</dbReference>
<keyword evidence="3" id="KW-0378">Hydrolase</keyword>
<dbReference type="CDD" id="cd14852">
    <property type="entry name" value="LD-carboxypeptidase"/>
    <property type="match status" value="1"/>
</dbReference>
<keyword evidence="3" id="KW-0121">Carboxypeptidase</keyword>
<dbReference type="SUPFAM" id="SSF55166">
    <property type="entry name" value="Hedgehog/DD-peptidase"/>
    <property type="match status" value="1"/>
</dbReference>
<dbReference type="AlphaFoldDB" id="A0A1B1YCH9"/>
<dbReference type="Proteomes" id="UP000092971">
    <property type="component" value="Chromosome"/>
</dbReference>
<gene>
    <name evidence="3" type="ORF">CSTERTH_05105</name>
</gene>
<dbReference type="EMBL" id="CP014672">
    <property type="protein sequence ID" value="ANW98465.1"/>
    <property type="molecule type" value="Genomic_DNA"/>
</dbReference>
<dbReference type="GO" id="GO:0006508">
    <property type="term" value="P:proteolysis"/>
    <property type="evidence" value="ECO:0007669"/>
    <property type="project" value="InterPro"/>
</dbReference>
<feature type="transmembrane region" description="Helical" evidence="1">
    <location>
        <begin position="12"/>
        <end position="32"/>
    </location>
</feature>
<keyword evidence="1" id="KW-0812">Transmembrane</keyword>
<protein>
    <submittedName>
        <fullName evidence="3">D-alanyl-D-alanine carboxypeptidase</fullName>
    </submittedName>
</protein>
<sequence>MGVGHKRRKIRNIIKLNIFLFIILIICVFFYYRNETGPKAAGGFSDPLMREASQMEKSSADDFLNGRGILPADSGQSKAVAGDVYGEKPAESLELALYTELPYFIEENAGRYTDFKKRYPDYSYEKIITYVNIGLDREFYENVSVVDDADSITVLVNKYKKLPDDFEPELVQVEQSMCAPTVGPQYLRREAYEAFVKMREDAKQLGLNITVCSGYRSIRTQELIWNDALKRGRTLEDVDSSIARAGHSEHHTGLAIDVITAEYDVEKTKEFEWYSQNAYKYGFIIRYPKDKEHITGYKYEPWHLRYVGPEIAKEIYEKDITFDEYYVQVIQPGKSNGTGRGNRCCF</sequence>
<proteinExistence type="predicted"/>
<evidence type="ECO:0000256" key="1">
    <source>
        <dbReference type="SAM" id="Phobius"/>
    </source>
</evidence>
<dbReference type="InterPro" id="IPR009045">
    <property type="entry name" value="Zn_M74/Hedgehog-like"/>
</dbReference>
<evidence type="ECO:0000313" key="3">
    <source>
        <dbReference type="EMBL" id="ANW98465.1"/>
    </source>
</evidence>
<name>A0A1B1YCH9_THEST</name>
<dbReference type="Gene3D" id="3.30.1380.10">
    <property type="match status" value="1"/>
</dbReference>
<dbReference type="InterPro" id="IPR003709">
    <property type="entry name" value="VanY-like_core_dom"/>
</dbReference>
<dbReference type="InterPro" id="IPR052179">
    <property type="entry name" value="DD-CPase-like"/>
</dbReference>
<evidence type="ECO:0000313" key="4">
    <source>
        <dbReference type="Proteomes" id="UP000092971"/>
    </source>
</evidence>
<keyword evidence="3" id="KW-0645">Protease</keyword>
<keyword evidence="1" id="KW-1133">Transmembrane helix</keyword>
<accession>A0A1B1YCH9</accession>
<evidence type="ECO:0000259" key="2">
    <source>
        <dbReference type="Pfam" id="PF02557"/>
    </source>
</evidence>
<dbReference type="OrthoDB" id="9792074at2"/>
<keyword evidence="1" id="KW-0472">Membrane</keyword>
<organism evidence="3 4">
    <name type="scientific">Thermoclostridium stercorarium subsp. thermolacticum DSM 2910</name>
    <dbReference type="NCBI Taxonomy" id="1121336"/>
    <lineage>
        <taxon>Bacteria</taxon>
        <taxon>Bacillati</taxon>
        <taxon>Bacillota</taxon>
        <taxon>Clostridia</taxon>
        <taxon>Eubacteriales</taxon>
        <taxon>Oscillospiraceae</taxon>
        <taxon>Thermoclostridium</taxon>
    </lineage>
</organism>
<dbReference type="GO" id="GO:0004180">
    <property type="term" value="F:carboxypeptidase activity"/>
    <property type="evidence" value="ECO:0007669"/>
    <property type="project" value="UniProtKB-KW"/>
</dbReference>